<dbReference type="Proteomes" id="UP001595816">
    <property type="component" value="Unassembled WGS sequence"/>
</dbReference>
<evidence type="ECO:0000313" key="2">
    <source>
        <dbReference type="EMBL" id="MFC4133532.1"/>
    </source>
</evidence>
<keyword evidence="1" id="KW-0472">Membrane</keyword>
<reference evidence="3" key="1">
    <citation type="journal article" date="2019" name="Int. J. Syst. Evol. Microbiol.">
        <title>The Global Catalogue of Microorganisms (GCM) 10K type strain sequencing project: providing services to taxonomists for standard genome sequencing and annotation.</title>
        <authorList>
            <consortium name="The Broad Institute Genomics Platform"/>
            <consortium name="The Broad Institute Genome Sequencing Center for Infectious Disease"/>
            <person name="Wu L."/>
            <person name="Ma J."/>
        </authorList>
    </citation>
    <scope>NUCLEOTIDE SEQUENCE [LARGE SCALE GENOMIC DNA]</scope>
    <source>
        <strain evidence="3">CGMCC 4.7289</strain>
    </source>
</reference>
<dbReference type="EMBL" id="JBHSAY010000012">
    <property type="protein sequence ID" value="MFC4133532.1"/>
    <property type="molecule type" value="Genomic_DNA"/>
</dbReference>
<protein>
    <submittedName>
        <fullName evidence="2">DUF6232 family protein</fullName>
    </submittedName>
</protein>
<comment type="caution">
    <text evidence="2">The sequence shown here is derived from an EMBL/GenBank/DDBJ whole genome shotgun (WGS) entry which is preliminary data.</text>
</comment>
<name>A0ABV8LR50_9ACTN</name>
<gene>
    <name evidence="2" type="ORF">ACFOZ4_23230</name>
</gene>
<sequence>MITFYRDATVVVTSAYLQIENRRWRLSDLDYVWHSESAATWRVRSRTAGRGVLNTIMTFAGVIGLVILIAFVSAAYTEANVGGVHVPRNTLLLLAVVLMLGGFGWAIWEWMLHRVDDSYDKGDAVYEIWASATGTELLLLRLEDYTRYAKIYRAIERAMEYHQV</sequence>
<proteinExistence type="predicted"/>
<feature type="transmembrane region" description="Helical" evidence="1">
    <location>
        <begin position="89"/>
        <end position="108"/>
    </location>
</feature>
<accession>A0ABV8LR50</accession>
<evidence type="ECO:0000256" key="1">
    <source>
        <dbReference type="SAM" id="Phobius"/>
    </source>
</evidence>
<evidence type="ECO:0000313" key="3">
    <source>
        <dbReference type="Proteomes" id="UP001595816"/>
    </source>
</evidence>
<keyword evidence="1" id="KW-1133">Transmembrane helix</keyword>
<feature type="transmembrane region" description="Helical" evidence="1">
    <location>
        <begin position="52"/>
        <end position="77"/>
    </location>
</feature>
<keyword evidence="1" id="KW-0812">Transmembrane</keyword>
<organism evidence="2 3">
    <name type="scientific">Hamadaea flava</name>
    <dbReference type="NCBI Taxonomy" id="1742688"/>
    <lineage>
        <taxon>Bacteria</taxon>
        <taxon>Bacillati</taxon>
        <taxon>Actinomycetota</taxon>
        <taxon>Actinomycetes</taxon>
        <taxon>Micromonosporales</taxon>
        <taxon>Micromonosporaceae</taxon>
        <taxon>Hamadaea</taxon>
    </lineage>
</organism>
<dbReference type="RefSeq" id="WP_253762325.1">
    <property type="nucleotide sequence ID" value="NZ_JAMZDZ010000001.1"/>
</dbReference>
<dbReference type="InterPro" id="IPR045629">
    <property type="entry name" value="DUF6232"/>
</dbReference>
<keyword evidence="3" id="KW-1185">Reference proteome</keyword>
<dbReference type="Pfam" id="PF19744">
    <property type="entry name" value="DUF6232"/>
    <property type="match status" value="1"/>
</dbReference>